<dbReference type="AlphaFoldDB" id="X1RAD5"/>
<comment type="caution">
    <text evidence="1">The sequence shown here is derived from an EMBL/GenBank/DDBJ whole genome shotgun (WGS) entry which is preliminary data.</text>
</comment>
<dbReference type="EMBL" id="BARW01001460">
    <property type="protein sequence ID" value="GAI60115.1"/>
    <property type="molecule type" value="Genomic_DNA"/>
</dbReference>
<evidence type="ECO:0000313" key="1">
    <source>
        <dbReference type="EMBL" id="GAI60115.1"/>
    </source>
</evidence>
<gene>
    <name evidence="1" type="ORF">S12H4_04648</name>
</gene>
<accession>X1RAD5</accession>
<protein>
    <submittedName>
        <fullName evidence="1">Uncharacterized protein</fullName>
    </submittedName>
</protein>
<proteinExistence type="predicted"/>
<organism evidence="1">
    <name type="scientific">marine sediment metagenome</name>
    <dbReference type="NCBI Taxonomy" id="412755"/>
    <lineage>
        <taxon>unclassified sequences</taxon>
        <taxon>metagenomes</taxon>
        <taxon>ecological metagenomes</taxon>
    </lineage>
</organism>
<reference evidence="1" key="1">
    <citation type="journal article" date="2014" name="Front. Microbiol.">
        <title>High frequency of phylogenetically diverse reductive dehalogenase-homologous genes in deep subseafloor sedimentary metagenomes.</title>
        <authorList>
            <person name="Kawai M."/>
            <person name="Futagami T."/>
            <person name="Toyoda A."/>
            <person name="Takaki Y."/>
            <person name="Nishi S."/>
            <person name="Hori S."/>
            <person name="Arai W."/>
            <person name="Tsubouchi T."/>
            <person name="Morono Y."/>
            <person name="Uchiyama I."/>
            <person name="Ito T."/>
            <person name="Fujiyama A."/>
            <person name="Inagaki F."/>
            <person name="Takami H."/>
        </authorList>
    </citation>
    <scope>NUCLEOTIDE SEQUENCE</scope>
    <source>
        <strain evidence="1">Expedition CK06-06</strain>
    </source>
</reference>
<name>X1RAD5_9ZZZZ</name>
<sequence length="62" mass="7867">MLSLIFHDEWYCVECQDNDRIWYSAHGSEEDRRQHDYINMYYEQKEKFEKKYLNRNKGKLDR</sequence>